<gene>
    <name evidence="1" type="primary">SSCI73040.1</name>
</gene>
<proteinExistence type="predicted"/>
<keyword evidence="2" id="KW-1185">Reference proteome</keyword>
<evidence type="ECO:0000313" key="1">
    <source>
        <dbReference type="EMBL" id="CDW99254.1"/>
    </source>
</evidence>
<feature type="non-terminal residue" evidence="1">
    <location>
        <position position="147"/>
    </location>
</feature>
<reference evidence="2" key="1">
    <citation type="submission" date="2014-06" db="EMBL/GenBank/DDBJ databases">
        <authorList>
            <person name="Berkman P.J."/>
        </authorList>
    </citation>
    <scope>NUCLEOTIDE SEQUENCE [LARGE SCALE GENOMIC DNA]</scope>
</reference>
<name>A0A0F7SCA3_9BASI</name>
<accession>A0A0F7SCA3</accession>
<protein>
    <submittedName>
        <fullName evidence="1">Uncharacterized protein</fullName>
    </submittedName>
</protein>
<evidence type="ECO:0000313" key="2">
    <source>
        <dbReference type="Proteomes" id="UP000242770"/>
    </source>
</evidence>
<dbReference type="Proteomes" id="UP000242770">
    <property type="component" value="Unassembled WGS sequence"/>
</dbReference>
<organism evidence="1 2">
    <name type="scientific">Sporisorium scitamineum</name>
    <dbReference type="NCBI Taxonomy" id="49012"/>
    <lineage>
        <taxon>Eukaryota</taxon>
        <taxon>Fungi</taxon>
        <taxon>Dikarya</taxon>
        <taxon>Basidiomycota</taxon>
        <taxon>Ustilaginomycotina</taxon>
        <taxon>Ustilaginomycetes</taxon>
        <taxon>Ustilaginales</taxon>
        <taxon>Ustilaginaceae</taxon>
        <taxon>Sporisorium</taxon>
    </lineage>
</organism>
<dbReference type="EMBL" id="CCFA01004418">
    <property type="protein sequence ID" value="CDW99254.1"/>
    <property type="molecule type" value="Genomic_DNA"/>
</dbReference>
<sequence length="147" mass="15948">MSQHFDCSFGAGKDGTNVQNNNTQCVVTSVPSSPGESLTADPSPISTAQITQLQEFHLCLVAHPCILVCTRPNCGYGLALVPLVKEMVAHVKQFHSYMLVDAQLAALKLLLPELKLEHPLAVELKKELLPVLCIPELAVSYDGRHCT</sequence>
<dbReference type="AlphaFoldDB" id="A0A0F7SCA3"/>